<dbReference type="PANTHER" id="PTHR11070">
    <property type="entry name" value="UVRD / RECB / PCRA DNA HELICASE FAMILY MEMBER"/>
    <property type="match status" value="1"/>
</dbReference>
<dbReference type="RefSeq" id="WP_088000000.1">
    <property type="nucleotide sequence ID" value="NZ_BMHB01000001.1"/>
</dbReference>
<dbReference type="GO" id="GO:0043138">
    <property type="term" value="F:3'-5' DNA helicase activity"/>
    <property type="evidence" value="ECO:0007669"/>
    <property type="project" value="UniProtKB-EC"/>
</dbReference>
<dbReference type="EC" id="5.6.2.4" evidence="9"/>
<dbReference type="SUPFAM" id="SSF52540">
    <property type="entry name" value="P-loop containing nucleoside triphosphate hydrolases"/>
    <property type="match status" value="1"/>
</dbReference>
<dbReference type="CDD" id="cd17932">
    <property type="entry name" value="DEXQc_UvrD"/>
    <property type="match status" value="1"/>
</dbReference>
<dbReference type="PROSITE" id="PS51198">
    <property type="entry name" value="UVRD_HELICASE_ATP_BIND"/>
    <property type="match status" value="1"/>
</dbReference>
<evidence type="ECO:0000256" key="3">
    <source>
        <dbReference type="ARBA" id="ARBA00022801"/>
    </source>
</evidence>
<dbReference type="InterPro" id="IPR013986">
    <property type="entry name" value="DExx_box_DNA_helicase_dom_sf"/>
</dbReference>
<comment type="catalytic activity">
    <reaction evidence="8">
        <text>Couples ATP hydrolysis with the unwinding of duplex DNA by translocating in the 3'-5' direction.</text>
        <dbReference type="EC" id="5.6.2.4"/>
    </reaction>
</comment>
<keyword evidence="3 11" id="KW-0378">Hydrolase</keyword>
<dbReference type="AlphaFoldDB" id="A0A8J3AQQ7"/>
<keyword evidence="5 11" id="KW-0067">ATP-binding</keyword>
<evidence type="ECO:0000256" key="8">
    <source>
        <dbReference type="ARBA" id="ARBA00034617"/>
    </source>
</evidence>
<evidence type="ECO:0000256" key="11">
    <source>
        <dbReference type="PROSITE-ProRule" id="PRU00560"/>
    </source>
</evidence>
<feature type="domain" description="UvrD-like helicase ATP-binding" evidence="12">
    <location>
        <begin position="144"/>
        <end position="418"/>
    </location>
</feature>
<comment type="caution">
    <text evidence="14">The sequence shown here is derived from an EMBL/GenBank/DDBJ whole genome shotgun (WGS) entry which is preliminary data.</text>
</comment>
<evidence type="ECO:0000256" key="4">
    <source>
        <dbReference type="ARBA" id="ARBA00022806"/>
    </source>
</evidence>
<evidence type="ECO:0000259" key="13">
    <source>
        <dbReference type="PROSITE" id="PS51217"/>
    </source>
</evidence>
<dbReference type="GO" id="GO:0000725">
    <property type="term" value="P:recombinational repair"/>
    <property type="evidence" value="ECO:0007669"/>
    <property type="project" value="TreeGrafter"/>
</dbReference>
<evidence type="ECO:0000256" key="6">
    <source>
        <dbReference type="ARBA" id="ARBA00023125"/>
    </source>
</evidence>
<dbReference type="InterPro" id="IPR000212">
    <property type="entry name" value="DNA_helicase_UvrD/REP"/>
</dbReference>
<dbReference type="Pfam" id="PF13361">
    <property type="entry name" value="UvrD_C"/>
    <property type="match status" value="1"/>
</dbReference>
<dbReference type="GO" id="GO:0033202">
    <property type="term" value="C:DNA helicase complex"/>
    <property type="evidence" value="ECO:0007669"/>
    <property type="project" value="TreeGrafter"/>
</dbReference>
<feature type="binding site" evidence="11">
    <location>
        <begin position="165"/>
        <end position="172"/>
    </location>
    <ligand>
        <name>ATP</name>
        <dbReference type="ChEBI" id="CHEBI:30616"/>
    </ligand>
</feature>
<dbReference type="PROSITE" id="PS51217">
    <property type="entry name" value="UVRD_HELICASE_CTER"/>
    <property type="match status" value="1"/>
</dbReference>
<dbReference type="GO" id="GO:0003677">
    <property type="term" value="F:DNA binding"/>
    <property type="evidence" value="ECO:0007669"/>
    <property type="project" value="UniProtKB-KW"/>
</dbReference>
<keyword evidence="7" id="KW-0413">Isomerase</keyword>
<evidence type="ECO:0000313" key="14">
    <source>
        <dbReference type="EMBL" id="GGI14921.1"/>
    </source>
</evidence>
<dbReference type="GO" id="GO:0005524">
    <property type="term" value="F:ATP binding"/>
    <property type="evidence" value="ECO:0007669"/>
    <property type="project" value="UniProtKB-UniRule"/>
</dbReference>
<keyword evidence="15" id="KW-1185">Reference proteome</keyword>
<evidence type="ECO:0000313" key="15">
    <source>
        <dbReference type="Proteomes" id="UP000626244"/>
    </source>
</evidence>
<keyword evidence="2 11" id="KW-0547">Nucleotide-binding</keyword>
<evidence type="ECO:0000256" key="2">
    <source>
        <dbReference type="ARBA" id="ARBA00022741"/>
    </source>
</evidence>
<name>A0A8J3AQQ7_9BACI</name>
<protein>
    <recommendedName>
        <fullName evidence="9">DNA 3'-5' helicase</fullName>
        <ecNumber evidence="9">5.6.2.4</ecNumber>
    </recommendedName>
</protein>
<dbReference type="InterPro" id="IPR014017">
    <property type="entry name" value="DNA_helicase_UvrD-like_C"/>
</dbReference>
<gene>
    <name evidence="14" type="primary">yjcD</name>
    <name evidence="14" type="ORF">GCM10007380_25370</name>
</gene>
<evidence type="ECO:0000256" key="9">
    <source>
        <dbReference type="ARBA" id="ARBA00034808"/>
    </source>
</evidence>
<organism evidence="14 15">
    <name type="scientific">Gottfriedia solisilvae</name>
    <dbReference type="NCBI Taxonomy" id="1516104"/>
    <lineage>
        <taxon>Bacteria</taxon>
        <taxon>Bacillati</taxon>
        <taxon>Bacillota</taxon>
        <taxon>Bacilli</taxon>
        <taxon>Bacillales</taxon>
        <taxon>Bacillaceae</taxon>
        <taxon>Gottfriedia</taxon>
    </lineage>
</organism>
<accession>A0A8J3AQQ7</accession>
<evidence type="ECO:0000259" key="12">
    <source>
        <dbReference type="PROSITE" id="PS51198"/>
    </source>
</evidence>
<dbReference type="GO" id="GO:0005829">
    <property type="term" value="C:cytosol"/>
    <property type="evidence" value="ECO:0007669"/>
    <property type="project" value="TreeGrafter"/>
</dbReference>
<dbReference type="EMBL" id="BMHB01000001">
    <property type="protein sequence ID" value="GGI14921.1"/>
    <property type="molecule type" value="Genomic_DNA"/>
</dbReference>
<dbReference type="Pfam" id="PF00580">
    <property type="entry name" value="UvrD-helicase"/>
    <property type="match status" value="1"/>
</dbReference>
<reference evidence="15" key="1">
    <citation type="journal article" date="2019" name="Int. J. Syst. Evol. Microbiol.">
        <title>The Global Catalogue of Microorganisms (GCM) 10K type strain sequencing project: providing services to taxonomists for standard genome sequencing and annotation.</title>
        <authorList>
            <consortium name="The Broad Institute Genomics Platform"/>
            <consortium name="The Broad Institute Genome Sequencing Center for Infectious Disease"/>
            <person name="Wu L."/>
            <person name="Ma J."/>
        </authorList>
    </citation>
    <scope>NUCLEOTIDE SEQUENCE [LARGE SCALE GENOMIC DNA]</scope>
    <source>
        <strain evidence="15">CGMCC 1.14993</strain>
    </source>
</reference>
<feature type="domain" description="UvrD-like helicase C-terminal" evidence="13">
    <location>
        <begin position="419"/>
        <end position="686"/>
    </location>
</feature>
<dbReference type="Proteomes" id="UP000626244">
    <property type="component" value="Unassembled WGS sequence"/>
</dbReference>
<evidence type="ECO:0000256" key="10">
    <source>
        <dbReference type="ARBA" id="ARBA00048988"/>
    </source>
</evidence>
<keyword evidence="4 11" id="KW-0347">Helicase</keyword>
<keyword evidence="6" id="KW-0238">DNA-binding</keyword>
<dbReference type="PANTHER" id="PTHR11070:SF2">
    <property type="entry name" value="ATP-DEPENDENT DNA HELICASE SRS2"/>
    <property type="match status" value="1"/>
</dbReference>
<dbReference type="OrthoDB" id="9810135at2"/>
<proteinExistence type="inferred from homology"/>
<dbReference type="GO" id="GO:0016787">
    <property type="term" value="F:hydrolase activity"/>
    <property type="evidence" value="ECO:0007669"/>
    <property type="project" value="UniProtKB-UniRule"/>
</dbReference>
<dbReference type="InterPro" id="IPR014016">
    <property type="entry name" value="UvrD-like_ATP-bd"/>
</dbReference>
<comment type="catalytic activity">
    <reaction evidence="10">
        <text>ATP + H2O = ADP + phosphate + H(+)</text>
        <dbReference type="Rhea" id="RHEA:13065"/>
        <dbReference type="ChEBI" id="CHEBI:15377"/>
        <dbReference type="ChEBI" id="CHEBI:15378"/>
        <dbReference type="ChEBI" id="CHEBI:30616"/>
        <dbReference type="ChEBI" id="CHEBI:43474"/>
        <dbReference type="ChEBI" id="CHEBI:456216"/>
        <dbReference type="EC" id="5.6.2.4"/>
    </reaction>
</comment>
<comment type="similarity">
    <text evidence="1">Belongs to the helicase family. UvrD subfamily.</text>
</comment>
<sequence length="765" mass="89001">MKTANYQNQIIYLPDFPRSRYEEIYQASIRGEVKCVNCQQNIFLTLSIYETPYFYHTNKEQNLECKQQSFELEKTIQTNSNNTTMIDTNIEDSVIKLPKKRAISSLATIEKSEENTFTARLPFYHIPPYESVDQKATKHMMNQITLDEQQWNAVTHTGSPLLVLAGAGSGKTRVITTRAMHLMNLGVQPHEMMLVTFTSKASLEMKERMRNLGYSIQQMEIGTFHSIFYKMLLRFDRDKWDSSRLIKSDFQKEIMLKQVGRRLEIDEKSFAYDQAIQQIGLWKNSCVYPHEIRPNDAWEEQVASLYEGYEEIKKENGQFDFDDMLLGCFEMLNNYPELLAQYQNRFKCLLVDEFQDINNIQFSILKILFQHTQNVTAVGDDDQSIYAFRGSDPSFILEFKDHFPGSKIYHLNENYRSSHGIVSLANEVIKPNKNRFVKSMHAQYDHDQVPSFFFPFDEEEEATMIVNDIKEKIKNGANPSQFAILYRTNTASRALFERLIATSLPFTIDQDGDSFYDRPIIRKMISFLLLIEDEDHQAALKEILPVFFLKQQAFQEAKMNSVLQNLSFLEAFTTINSAAPFQLKKIEKLIKVLRHLKTASPLEAIERIEESPAFTDYIKKRGNESNKIERPSDDLRDLKVVSRNFKTVRELTQHAFHIAAKFKEYKQQKNNQSGSISLLTAHRSKGLEYDFVYILGAVDGGFPHDYALESLKNGSMDQLEEERRLLYVACTRARKLLYLSILQKRRGKKAYPSRLIKRFLAKTIK</sequence>
<dbReference type="Gene3D" id="3.40.50.300">
    <property type="entry name" value="P-loop containing nucleotide triphosphate hydrolases"/>
    <property type="match status" value="2"/>
</dbReference>
<evidence type="ECO:0000256" key="1">
    <source>
        <dbReference type="ARBA" id="ARBA00009922"/>
    </source>
</evidence>
<evidence type="ECO:0000256" key="7">
    <source>
        <dbReference type="ARBA" id="ARBA00023235"/>
    </source>
</evidence>
<evidence type="ECO:0000256" key="5">
    <source>
        <dbReference type="ARBA" id="ARBA00022840"/>
    </source>
</evidence>
<dbReference type="InterPro" id="IPR027417">
    <property type="entry name" value="P-loop_NTPase"/>
</dbReference>
<dbReference type="Gene3D" id="1.10.10.160">
    <property type="match status" value="1"/>
</dbReference>
<dbReference type="Gene3D" id="1.10.486.10">
    <property type="entry name" value="PCRA, domain 4"/>
    <property type="match status" value="1"/>
</dbReference>